<gene>
    <name evidence="1" type="ORF">HMPREF1222_02245</name>
</gene>
<dbReference type="AlphaFoldDB" id="S3L971"/>
<dbReference type="Pfam" id="PF12784">
    <property type="entry name" value="PDDEXK_2"/>
    <property type="match status" value="1"/>
</dbReference>
<proteinExistence type="predicted"/>
<evidence type="ECO:0000313" key="2">
    <source>
        <dbReference type="Proteomes" id="UP000014605"/>
    </source>
</evidence>
<accession>S3L971</accession>
<reference evidence="1 2" key="1">
    <citation type="submission" date="2013-04" db="EMBL/GenBank/DDBJ databases">
        <title>The Genome Sequence of Treponema vincentii F0403.</title>
        <authorList>
            <consortium name="The Broad Institute Genomics Platform"/>
            <person name="Earl A."/>
            <person name="Ward D."/>
            <person name="Feldgarden M."/>
            <person name="Gevers D."/>
            <person name="Leonetti C."/>
            <person name="Izard J."/>
            <person name="Walker B."/>
            <person name="Young S."/>
            <person name="Zeng Q."/>
            <person name="Gargeya S."/>
            <person name="Fitzgerald M."/>
            <person name="Haas B."/>
            <person name="Abouelleil A."/>
            <person name="Allen A.W."/>
            <person name="Alvarado L."/>
            <person name="Arachchi H.M."/>
            <person name="Berlin A.M."/>
            <person name="Chapman S.B."/>
            <person name="Gainer-Dewar J."/>
            <person name="Goldberg J."/>
            <person name="Griggs A."/>
            <person name="Gujja S."/>
            <person name="Hansen M."/>
            <person name="Howarth C."/>
            <person name="Imamovic A."/>
            <person name="Ireland A."/>
            <person name="Larimer J."/>
            <person name="McCowan C."/>
            <person name="Murphy C."/>
            <person name="Pearson M."/>
            <person name="Poon T.W."/>
            <person name="Priest M."/>
            <person name="Roberts A."/>
            <person name="Saif S."/>
            <person name="Shea T."/>
            <person name="Sisk P."/>
            <person name="Sykes S."/>
            <person name="Wortman J."/>
            <person name="Nusbaum C."/>
            <person name="Birren B."/>
        </authorList>
    </citation>
    <scope>NUCLEOTIDE SEQUENCE [LARGE SCALE GENOMIC DNA]</scope>
    <source>
        <strain evidence="1 2">F0403</strain>
    </source>
</reference>
<keyword evidence="2" id="KW-1185">Reference proteome</keyword>
<dbReference type="PATRIC" id="fig|1125702.3.peg.2322"/>
<dbReference type="NCBIfam" id="TIGR01784">
    <property type="entry name" value="T_den_put_tspse"/>
    <property type="match status" value="1"/>
</dbReference>
<dbReference type="GeneID" id="301462350"/>
<organism evidence="1 2">
    <name type="scientific">Treponema vincentii F0403</name>
    <dbReference type="NCBI Taxonomy" id="1125702"/>
    <lineage>
        <taxon>Bacteria</taxon>
        <taxon>Pseudomonadati</taxon>
        <taxon>Spirochaetota</taxon>
        <taxon>Spirochaetia</taxon>
        <taxon>Spirochaetales</taxon>
        <taxon>Treponemataceae</taxon>
        <taxon>Treponema</taxon>
    </lineage>
</organism>
<dbReference type="EMBL" id="ATFC01000011">
    <property type="protein sequence ID" value="EPF45956.1"/>
    <property type="molecule type" value="Genomic_DNA"/>
</dbReference>
<name>S3L971_9SPIR</name>
<comment type="caution">
    <text evidence="1">The sequence shown here is derived from an EMBL/GenBank/DDBJ whole genome shotgun (WGS) entry which is preliminary data.</text>
</comment>
<protein>
    <recommendedName>
        <fullName evidence="3">Transposase (putative) YhgA-like domain-containing protein</fullName>
    </recommendedName>
</protein>
<dbReference type="PANTHER" id="PTHR41317">
    <property type="entry name" value="PD-(D_E)XK NUCLEASE FAMILY TRANSPOSASE"/>
    <property type="match status" value="1"/>
</dbReference>
<dbReference type="Proteomes" id="UP000014605">
    <property type="component" value="Unassembled WGS sequence"/>
</dbReference>
<dbReference type="HOGENOM" id="CLU_057504_0_2_12"/>
<dbReference type="InterPro" id="IPR010106">
    <property type="entry name" value="RpnA"/>
</dbReference>
<evidence type="ECO:0000313" key="1">
    <source>
        <dbReference type="EMBL" id="EPF45956.1"/>
    </source>
</evidence>
<sequence>MENTYTLTLKNDYLFKLLLGSEENKACLQDFLECVLDMPAGMITDLELLDKELSKDEITDKTGILDVKLRLKDGTTIDIEIQNSWSTEFIPRTLFYWAKMYIEGFKEGEPYTSLTRCIAINLISQGFKLNSEVHSAYRILEQQTYQQLTDLLEIHFLNLAAVKGTKIRQAITTKKQEKLLNWLRFIETDDKEERAMLATTSPILQMLNEKIDVLSLNPEERKLYESRMKLKSDIATISEVQFKAGAEWGLAEGKTLGLAEGEARGRSEGSRQAKLETAKTMLSMGYPQADICKITGLSKAEIEAIK</sequence>
<dbReference type="PANTHER" id="PTHR41317:SF1">
    <property type="entry name" value="PD-(D_E)XK NUCLEASE FAMILY TRANSPOSASE"/>
    <property type="match status" value="1"/>
</dbReference>
<evidence type="ECO:0008006" key="3">
    <source>
        <dbReference type="Google" id="ProtNLM"/>
    </source>
</evidence>
<dbReference type="RefSeq" id="WP_016519477.1">
    <property type="nucleotide sequence ID" value="NZ_KE332513.1"/>
</dbReference>